<protein>
    <submittedName>
        <fullName evidence="3">8844c884-3799-47c5-9b7d-28d65aa0db70-CDS</fullName>
    </submittedName>
</protein>
<proteinExistence type="predicted"/>
<dbReference type="Pfam" id="PF20233">
    <property type="entry name" value="DUF6590"/>
    <property type="match status" value="1"/>
</dbReference>
<accession>A0A8H2ZV24</accession>
<sequence length="206" mass="22989">MGTFDTSSSFQYPSANNSTWPPTEGAASSILEATISGMNSMSLTASRAALPNHFNSQVSQRLSSAGIRYISRGPNTDDTGTLDPRYQVHAGLREDDFWIQLESSICCPIHTYSNQATLKPNLPLPERHTIIHTTLLTVDLILDPVRAMSESSDHEGKLHELSRLNYIKVYNVEHYVRVSNIRKVASESRDSLSKGYNSIKISYWIL</sequence>
<feature type="domain" description="DUF6590" evidence="2">
    <location>
        <begin position="102"/>
        <end position="192"/>
    </location>
</feature>
<dbReference type="EMBL" id="CAJHIA010000026">
    <property type="protein sequence ID" value="CAD6447405.1"/>
    <property type="molecule type" value="Genomic_DNA"/>
</dbReference>
<reference evidence="3" key="1">
    <citation type="submission" date="2020-10" db="EMBL/GenBank/DDBJ databases">
        <authorList>
            <person name="Kusch S."/>
        </authorList>
    </citation>
    <scope>NUCLEOTIDE SEQUENCE</scope>
    <source>
        <strain evidence="3">SwB9</strain>
    </source>
</reference>
<organism evidence="3 4">
    <name type="scientific">Sclerotinia trifoliorum</name>
    <dbReference type="NCBI Taxonomy" id="28548"/>
    <lineage>
        <taxon>Eukaryota</taxon>
        <taxon>Fungi</taxon>
        <taxon>Dikarya</taxon>
        <taxon>Ascomycota</taxon>
        <taxon>Pezizomycotina</taxon>
        <taxon>Leotiomycetes</taxon>
        <taxon>Helotiales</taxon>
        <taxon>Sclerotiniaceae</taxon>
        <taxon>Sclerotinia</taxon>
    </lineage>
</organism>
<feature type="region of interest" description="Disordered" evidence="1">
    <location>
        <begin position="1"/>
        <end position="23"/>
    </location>
</feature>
<evidence type="ECO:0000256" key="1">
    <source>
        <dbReference type="SAM" id="MobiDB-lite"/>
    </source>
</evidence>
<evidence type="ECO:0000313" key="3">
    <source>
        <dbReference type="EMBL" id="CAD6447405.1"/>
    </source>
</evidence>
<name>A0A8H2ZV24_9HELO</name>
<dbReference type="AlphaFoldDB" id="A0A8H2ZV24"/>
<gene>
    <name evidence="3" type="ORF">SCLTRI_LOCUS7198</name>
</gene>
<dbReference type="InterPro" id="IPR046497">
    <property type="entry name" value="DUF6590"/>
</dbReference>
<dbReference type="Proteomes" id="UP000624404">
    <property type="component" value="Unassembled WGS sequence"/>
</dbReference>
<keyword evidence="4" id="KW-1185">Reference proteome</keyword>
<dbReference type="OrthoDB" id="3559580at2759"/>
<evidence type="ECO:0000259" key="2">
    <source>
        <dbReference type="Pfam" id="PF20233"/>
    </source>
</evidence>
<feature type="compositionally biased region" description="Polar residues" evidence="1">
    <location>
        <begin position="1"/>
        <end position="21"/>
    </location>
</feature>
<evidence type="ECO:0000313" key="4">
    <source>
        <dbReference type="Proteomes" id="UP000624404"/>
    </source>
</evidence>
<comment type="caution">
    <text evidence="3">The sequence shown here is derived from an EMBL/GenBank/DDBJ whole genome shotgun (WGS) entry which is preliminary data.</text>
</comment>